<dbReference type="PROSITE" id="PS51419">
    <property type="entry name" value="RAB"/>
    <property type="match status" value="1"/>
</dbReference>
<dbReference type="PROSITE" id="PS51421">
    <property type="entry name" value="RAS"/>
    <property type="match status" value="1"/>
</dbReference>
<evidence type="ECO:0000256" key="2">
    <source>
        <dbReference type="ARBA" id="ARBA00023134"/>
    </source>
</evidence>
<evidence type="ECO:0000313" key="6">
    <source>
        <dbReference type="Proteomes" id="UP001266305"/>
    </source>
</evidence>
<dbReference type="Proteomes" id="UP001266305">
    <property type="component" value="Unassembled WGS sequence"/>
</dbReference>
<sequence>MSAPPISGYPPLPRQTEIWQLWGKLRQEEPQLAGNLAGFVAKMTSCLQEAQAEKEALELTLRKRDSDHHREVQQLYEEMEQQIHQEKQQLQAESDSRGLALTSQMQDVLEAKELEVQQLAEGQRELEAQLSHLRSTHQEAASENQQLREAKRDLAGRLEEVRGQLQVTKGRLDTVRGRVSWQMEEKLRQVAALPGLGVPGAGEKAPDPQDVSREESPLPGLFGDNDDWDQLLSSFGSPPHGALQLCWSPPPSPRATPGPQTPRVVRQISISEPHALLFDQKSSSDPDRVPRTPPGVPFSAKDSKEMDSDEQDDRVPRTPPGVTFSIKDSKGMDPDEQDVSAEQPVEPRDQDPSQEPESRPEGRLLWGLPGLPAVESGSQVAATFKVLIPLEDGLPPHSNSPPPQAPAGSSKQIQASDSDDKGPGSWGPPSRAQPGAEAGPQEPTQATHTMTEQETQPGPSPTTALEGVGPAKPPRQREALQQDLHATGSEPGLGFQRARALTLGPAEPFQGLASVGLVPTKRLEQGQADPAVQEGLPEGLREAHGWVLGLGELPSLPHQGLEEEPRAEEGEQVDQGGQDLGSEQSVEAHSLETANLEHPQQDSLLISLPSATPQAQVDAEAPAPGKPAPPPVGAQPGAGPQEPTQTPPTVAEQEAQPRPSLMTTHTEQSPPHSREPRVESMLEDPGTDSREAGLIPPPGDPMAGRPQANPDYLFHVIFLGDSNVGKTSFLHLLHQNSFATGLTATVGVDFRVKTLLVDNKCFVLQLWDTAGQERYHSMTRQLLRKADGVVLMYDVTSQESFVHVRYWLDCLQDAGADGVAIFLLGNKMDCEEERQVPTEAGQQLAQASLQAGMQASHVTLKAVKCLWSGFLDTLASRGEGTVPGTTAHTEMGLPRH</sequence>
<dbReference type="SUPFAM" id="SSF52540">
    <property type="entry name" value="P-loop containing nucleoside triphosphate hydrolases"/>
    <property type="match status" value="1"/>
</dbReference>
<evidence type="ECO:0000256" key="4">
    <source>
        <dbReference type="SAM" id="MobiDB-lite"/>
    </source>
</evidence>
<dbReference type="InterPro" id="IPR027417">
    <property type="entry name" value="P-loop_NTPase"/>
</dbReference>
<dbReference type="Pfam" id="PF00071">
    <property type="entry name" value="Ras"/>
    <property type="match status" value="1"/>
</dbReference>
<feature type="compositionally biased region" description="Basic and acidic residues" evidence="4">
    <location>
        <begin position="204"/>
        <end position="216"/>
    </location>
</feature>
<evidence type="ECO:0000256" key="1">
    <source>
        <dbReference type="ARBA" id="ARBA00022741"/>
    </source>
</evidence>
<protein>
    <submittedName>
        <fullName evidence="5">Ras- protein Rab-44</fullName>
    </submittedName>
</protein>
<dbReference type="SMART" id="SM00173">
    <property type="entry name" value="RAS"/>
    <property type="match status" value="1"/>
</dbReference>
<feature type="region of interest" description="Disordered" evidence="4">
    <location>
        <begin position="391"/>
        <end position="499"/>
    </location>
</feature>
<feature type="compositionally biased region" description="Pro residues" evidence="4">
    <location>
        <begin position="248"/>
        <end position="260"/>
    </location>
</feature>
<comment type="caution">
    <text evidence="5">The sequence shown here is derived from an EMBL/GenBank/DDBJ whole genome shotgun (WGS) entry which is preliminary data.</text>
</comment>
<reference evidence="5 6" key="1">
    <citation type="submission" date="2023-05" db="EMBL/GenBank/DDBJ databases">
        <title>B98-5 Cell Line De Novo Hybrid Assembly: An Optical Mapping Approach.</title>
        <authorList>
            <person name="Kananen K."/>
            <person name="Auerbach J.A."/>
            <person name="Kautto E."/>
            <person name="Blachly J.S."/>
        </authorList>
    </citation>
    <scope>NUCLEOTIDE SEQUENCE [LARGE SCALE GENOMIC DNA]</scope>
    <source>
        <strain evidence="5">B95-8</strain>
        <tissue evidence="5">Cell line</tissue>
    </source>
</reference>
<evidence type="ECO:0000313" key="5">
    <source>
        <dbReference type="EMBL" id="KAK2113621.1"/>
    </source>
</evidence>
<feature type="compositionally biased region" description="Polar residues" evidence="4">
    <location>
        <begin position="601"/>
        <end position="615"/>
    </location>
</feature>
<keyword evidence="2" id="KW-0342">GTP-binding</keyword>
<dbReference type="PANTHER" id="PTHR47977">
    <property type="entry name" value="RAS-RELATED PROTEIN RAB"/>
    <property type="match status" value="1"/>
</dbReference>
<name>A0ABQ9VW46_SAGOE</name>
<dbReference type="SMART" id="SM00174">
    <property type="entry name" value="RHO"/>
    <property type="match status" value="1"/>
</dbReference>
<feature type="compositionally biased region" description="Pro residues" evidence="4">
    <location>
        <begin position="624"/>
        <end position="633"/>
    </location>
</feature>
<evidence type="ECO:0000256" key="3">
    <source>
        <dbReference type="SAM" id="Coils"/>
    </source>
</evidence>
<dbReference type="InterPro" id="IPR005225">
    <property type="entry name" value="Small_GTP-bd"/>
</dbReference>
<feature type="region of interest" description="Disordered" evidence="4">
    <location>
        <begin position="195"/>
        <end position="372"/>
    </location>
</feature>
<dbReference type="SMART" id="SM00175">
    <property type="entry name" value="RAB"/>
    <property type="match status" value="1"/>
</dbReference>
<keyword evidence="6" id="KW-1185">Reference proteome</keyword>
<feature type="compositionally biased region" description="Basic and acidic residues" evidence="4">
    <location>
        <begin position="560"/>
        <end position="569"/>
    </location>
</feature>
<gene>
    <name evidence="5" type="primary">RAB44_2</name>
    <name evidence="5" type="ORF">P7K49_007887</name>
</gene>
<dbReference type="InterPro" id="IPR050227">
    <property type="entry name" value="Rab"/>
</dbReference>
<keyword evidence="1" id="KW-0547">Nucleotide-binding</keyword>
<dbReference type="Gene3D" id="3.40.50.300">
    <property type="entry name" value="P-loop containing nucleotide triphosphate hydrolases"/>
    <property type="match status" value="1"/>
</dbReference>
<accession>A0ABQ9VW46</accession>
<dbReference type="PRINTS" id="PR00449">
    <property type="entry name" value="RASTRNSFRMNG"/>
</dbReference>
<dbReference type="InterPro" id="IPR001806">
    <property type="entry name" value="Small_GTPase"/>
</dbReference>
<feature type="coiled-coil region" evidence="3">
    <location>
        <begin position="40"/>
        <end position="164"/>
    </location>
</feature>
<proteinExistence type="predicted"/>
<feature type="compositionally biased region" description="Basic and acidic residues" evidence="4">
    <location>
        <begin position="345"/>
        <end position="362"/>
    </location>
</feature>
<keyword evidence="3" id="KW-0175">Coiled coil</keyword>
<feature type="region of interest" description="Disordered" evidence="4">
    <location>
        <begin position="551"/>
        <end position="701"/>
    </location>
</feature>
<dbReference type="NCBIfam" id="TIGR00231">
    <property type="entry name" value="small_GTP"/>
    <property type="match status" value="1"/>
</dbReference>
<dbReference type="CDD" id="cd00154">
    <property type="entry name" value="Rab"/>
    <property type="match status" value="1"/>
</dbReference>
<feature type="compositionally biased region" description="Low complexity" evidence="4">
    <location>
        <begin position="634"/>
        <end position="654"/>
    </location>
</feature>
<feature type="compositionally biased region" description="Polar residues" evidence="4">
    <location>
        <begin position="661"/>
        <end position="671"/>
    </location>
</feature>
<feature type="compositionally biased region" description="Polar residues" evidence="4">
    <location>
        <begin position="442"/>
        <end position="463"/>
    </location>
</feature>
<dbReference type="EMBL" id="JASSZA010000004">
    <property type="protein sequence ID" value="KAK2113621.1"/>
    <property type="molecule type" value="Genomic_DNA"/>
</dbReference>
<organism evidence="5 6">
    <name type="scientific">Saguinus oedipus</name>
    <name type="common">Cotton-top tamarin</name>
    <name type="synonym">Oedipomidas oedipus</name>
    <dbReference type="NCBI Taxonomy" id="9490"/>
    <lineage>
        <taxon>Eukaryota</taxon>
        <taxon>Metazoa</taxon>
        <taxon>Chordata</taxon>
        <taxon>Craniata</taxon>
        <taxon>Vertebrata</taxon>
        <taxon>Euteleostomi</taxon>
        <taxon>Mammalia</taxon>
        <taxon>Eutheria</taxon>
        <taxon>Euarchontoglires</taxon>
        <taxon>Primates</taxon>
        <taxon>Haplorrhini</taxon>
        <taxon>Platyrrhini</taxon>
        <taxon>Cebidae</taxon>
        <taxon>Callitrichinae</taxon>
        <taxon>Saguinus</taxon>
    </lineage>
</organism>